<accession>A0A317TZF6</accession>
<evidence type="ECO:0000313" key="2">
    <source>
        <dbReference type="Proteomes" id="UP000247152"/>
    </source>
</evidence>
<name>A0A317TZF6_9GAMM</name>
<sequence>MVVVDEGGVGIDEPVLVLLPMVHGQRVIDILVITVGYHNRRSKMWNVYFISHISGKTGFEFNELLYL</sequence>
<proteinExistence type="predicted"/>
<reference evidence="1 2" key="1">
    <citation type="submission" date="2018-05" db="EMBL/GenBank/DDBJ databases">
        <title>Legionella qingyii sp.nov., whole genome shotgun sequence.</title>
        <authorList>
            <person name="Wu H."/>
            <person name="Zhu Q."/>
            <person name="Hu C."/>
        </authorList>
    </citation>
    <scope>NUCLEOTIDE SEQUENCE [LARGE SCALE GENOMIC DNA]</scope>
    <source>
        <strain evidence="1 2">HEB18</strain>
    </source>
</reference>
<evidence type="ECO:0000313" key="1">
    <source>
        <dbReference type="EMBL" id="PWY54941.1"/>
    </source>
</evidence>
<dbReference type="AlphaFoldDB" id="A0A317TZF6"/>
<gene>
    <name evidence="1" type="ORF">DGG96_14510</name>
</gene>
<dbReference type="EMBL" id="QHJG01000024">
    <property type="protein sequence ID" value="PWY54941.1"/>
    <property type="molecule type" value="Genomic_DNA"/>
</dbReference>
<comment type="caution">
    <text evidence="1">The sequence shown here is derived from an EMBL/GenBank/DDBJ whole genome shotgun (WGS) entry which is preliminary data.</text>
</comment>
<dbReference type="Proteomes" id="UP000247152">
    <property type="component" value="Unassembled WGS sequence"/>
</dbReference>
<protein>
    <submittedName>
        <fullName evidence="1">Uncharacterized protein</fullName>
    </submittedName>
</protein>
<organism evidence="1 2">
    <name type="scientific">Legionella qingyii</name>
    <dbReference type="NCBI Taxonomy" id="2184757"/>
    <lineage>
        <taxon>Bacteria</taxon>
        <taxon>Pseudomonadati</taxon>
        <taxon>Pseudomonadota</taxon>
        <taxon>Gammaproteobacteria</taxon>
        <taxon>Legionellales</taxon>
        <taxon>Legionellaceae</taxon>
        <taxon>Legionella</taxon>
    </lineage>
</organism>